<dbReference type="EMBL" id="JAWZZT010000116">
    <property type="protein sequence ID" value="MDX7017714.1"/>
    <property type="molecule type" value="Genomic_DNA"/>
</dbReference>
<dbReference type="InterPro" id="IPR036155">
    <property type="entry name" value="Crypto/Photolyase_N_sf"/>
</dbReference>
<dbReference type="GO" id="GO:0003677">
    <property type="term" value="F:DNA binding"/>
    <property type="evidence" value="ECO:0007669"/>
    <property type="project" value="TreeGrafter"/>
</dbReference>
<dbReference type="GO" id="GO:0071949">
    <property type="term" value="F:FAD binding"/>
    <property type="evidence" value="ECO:0007669"/>
    <property type="project" value="TreeGrafter"/>
</dbReference>
<dbReference type="Pfam" id="PF00875">
    <property type="entry name" value="DNA_photolyase"/>
    <property type="match status" value="1"/>
</dbReference>
<evidence type="ECO:0000259" key="1">
    <source>
        <dbReference type="PROSITE" id="PS51645"/>
    </source>
</evidence>
<organism evidence="2 3">
    <name type="scientific">Klebsiella aerogenes</name>
    <name type="common">Enterobacter aerogenes</name>
    <dbReference type="NCBI Taxonomy" id="548"/>
    <lineage>
        <taxon>Bacteria</taxon>
        <taxon>Pseudomonadati</taxon>
        <taxon>Pseudomonadota</taxon>
        <taxon>Gammaproteobacteria</taxon>
        <taxon>Enterobacterales</taxon>
        <taxon>Enterobacteriaceae</taxon>
        <taxon>Klebsiella/Raoultella group</taxon>
        <taxon>Klebsiella</taxon>
    </lineage>
</organism>
<dbReference type="Gene3D" id="3.40.50.620">
    <property type="entry name" value="HUPs"/>
    <property type="match status" value="1"/>
</dbReference>
<dbReference type="EC" id="4.1.99.3" evidence="2"/>
<dbReference type="GO" id="GO:0003904">
    <property type="term" value="F:deoxyribodipyrimidine photo-lyase activity"/>
    <property type="evidence" value="ECO:0007669"/>
    <property type="project" value="UniProtKB-EC"/>
</dbReference>
<feature type="non-terminal residue" evidence="2">
    <location>
        <position position="83"/>
    </location>
</feature>
<accession>A0AAW9E925</accession>
<sequence length="83" mass="9393">MHSAPVHLVWFRHDLRVTDNKALFYACQNTQAQVHAIFTVTPAQWKAHHMALSQQAFIHDALLNLSHALAKLNIPLTLIISDT</sequence>
<evidence type="ECO:0000313" key="2">
    <source>
        <dbReference type="EMBL" id="MDX7017714.1"/>
    </source>
</evidence>
<dbReference type="InterPro" id="IPR006050">
    <property type="entry name" value="DNA_photolyase_N"/>
</dbReference>
<gene>
    <name evidence="2" type="ORF">SJ059_25080</name>
</gene>
<protein>
    <submittedName>
        <fullName evidence="2">Deoxyribodipyrimidine photo-lyase</fullName>
        <ecNumber evidence="2">4.1.99.3</ecNumber>
    </submittedName>
</protein>
<evidence type="ECO:0000313" key="3">
    <source>
        <dbReference type="Proteomes" id="UP001279012"/>
    </source>
</evidence>
<keyword evidence="2" id="KW-0456">Lyase</keyword>
<comment type="caution">
    <text evidence="2">The sequence shown here is derived from an EMBL/GenBank/DDBJ whole genome shotgun (WGS) entry which is preliminary data.</text>
</comment>
<dbReference type="PANTHER" id="PTHR11455:SF9">
    <property type="entry name" value="CRYPTOCHROME CIRCADIAN CLOCK 5 ISOFORM X1"/>
    <property type="match status" value="1"/>
</dbReference>
<name>A0AAW9E925_KLEAE</name>
<reference evidence="2" key="1">
    <citation type="submission" date="2023-11" db="EMBL/GenBank/DDBJ databases">
        <title>Detection of rare carbapenemases in Enterobacterales - comparison of two colorimetric and two CIM-based carbapenemase assays.</title>
        <authorList>
            <person name="Schaffarczyk L."/>
            <person name="Noster J."/>
            <person name="Stelzer Y."/>
            <person name="Sattler J."/>
            <person name="Gatermann S."/>
            <person name="Hamprecht A."/>
        </authorList>
    </citation>
    <scope>NUCLEOTIDE SEQUENCE</scope>
    <source>
        <strain evidence="2">CIM-Cont-037</strain>
    </source>
</reference>
<dbReference type="PROSITE" id="PS51645">
    <property type="entry name" value="PHR_CRY_ALPHA_BETA"/>
    <property type="match status" value="1"/>
</dbReference>
<feature type="domain" description="Photolyase/cryptochrome alpha/beta" evidence="1">
    <location>
        <begin position="5"/>
        <end position="83"/>
    </location>
</feature>
<proteinExistence type="predicted"/>
<dbReference type="SUPFAM" id="SSF52425">
    <property type="entry name" value="Cryptochrome/photolyase, N-terminal domain"/>
    <property type="match status" value="1"/>
</dbReference>
<dbReference type="InterPro" id="IPR002081">
    <property type="entry name" value="Cryptochrome/DNA_photolyase_1"/>
</dbReference>
<dbReference type="PANTHER" id="PTHR11455">
    <property type="entry name" value="CRYPTOCHROME"/>
    <property type="match status" value="1"/>
</dbReference>
<dbReference type="AlphaFoldDB" id="A0AAW9E925"/>
<dbReference type="Proteomes" id="UP001279012">
    <property type="component" value="Unassembled WGS sequence"/>
</dbReference>
<dbReference type="InterPro" id="IPR014729">
    <property type="entry name" value="Rossmann-like_a/b/a_fold"/>
</dbReference>
<dbReference type="GO" id="GO:0009416">
    <property type="term" value="P:response to light stimulus"/>
    <property type="evidence" value="ECO:0007669"/>
    <property type="project" value="TreeGrafter"/>
</dbReference>